<dbReference type="AlphaFoldDB" id="A0A804UML9"/>
<dbReference type="FunFam" id="1.25.40.10:FF:000395">
    <property type="entry name" value="Pentatricopeptide repeat-containing protein chloroplastic"/>
    <property type="match status" value="1"/>
</dbReference>
<dbReference type="PANTHER" id="PTHR47926:SF377">
    <property type="entry name" value="OS04G0469400 PROTEIN"/>
    <property type="match status" value="1"/>
</dbReference>
<reference evidence="10" key="1">
    <citation type="journal article" date="2009" name="Science">
        <title>The B73 maize genome: complexity, diversity, and dynamics.</title>
        <authorList>
            <person name="Schnable P.S."/>
            <person name="Ware D."/>
            <person name="Fulton R.S."/>
            <person name="Stein J.C."/>
            <person name="Wei F."/>
            <person name="Pasternak S."/>
            <person name="Liang C."/>
            <person name="Zhang J."/>
            <person name="Fulton L."/>
            <person name="Graves T.A."/>
            <person name="Minx P."/>
            <person name="Reily A.D."/>
            <person name="Courtney L."/>
            <person name="Kruchowski S.S."/>
            <person name="Tomlinson C."/>
            <person name="Strong C."/>
            <person name="Delehaunty K."/>
            <person name="Fronick C."/>
            <person name="Courtney B."/>
            <person name="Rock S.M."/>
            <person name="Belter E."/>
            <person name="Du F."/>
            <person name="Kim K."/>
            <person name="Abbott R.M."/>
            <person name="Cotton M."/>
            <person name="Levy A."/>
            <person name="Marchetto P."/>
            <person name="Ochoa K."/>
            <person name="Jackson S.M."/>
            <person name="Gillam B."/>
            <person name="Chen W."/>
            <person name="Yan L."/>
            <person name="Higginbotham J."/>
            <person name="Cardenas M."/>
            <person name="Waligorski J."/>
            <person name="Applebaum E."/>
            <person name="Phelps L."/>
            <person name="Falcone J."/>
            <person name="Kanchi K."/>
            <person name="Thane T."/>
            <person name="Scimone A."/>
            <person name="Thane N."/>
            <person name="Henke J."/>
            <person name="Wang T."/>
            <person name="Ruppert J."/>
            <person name="Shah N."/>
            <person name="Rotter K."/>
            <person name="Hodges J."/>
            <person name="Ingenthron E."/>
            <person name="Cordes M."/>
            <person name="Kohlberg S."/>
            <person name="Sgro J."/>
            <person name="Delgado B."/>
            <person name="Mead K."/>
            <person name="Chinwalla A."/>
            <person name="Leonard S."/>
            <person name="Crouse K."/>
            <person name="Collura K."/>
            <person name="Kudrna D."/>
            <person name="Currie J."/>
            <person name="He R."/>
            <person name="Angelova A."/>
            <person name="Rajasekar S."/>
            <person name="Mueller T."/>
            <person name="Lomeli R."/>
            <person name="Scara G."/>
            <person name="Ko A."/>
            <person name="Delaney K."/>
            <person name="Wissotski M."/>
            <person name="Lopez G."/>
            <person name="Campos D."/>
            <person name="Braidotti M."/>
            <person name="Ashley E."/>
            <person name="Golser W."/>
            <person name="Kim H."/>
            <person name="Lee S."/>
            <person name="Lin J."/>
            <person name="Dujmic Z."/>
            <person name="Kim W."/>
            <person name="Talag J."/>
            <person name="Zuccolo A."/>
            <person name="Fan C."/>
            <person name="Sebastian A."/>
            <person name="Kramer M."/>
            <person name="Spiegel L."/>
            <person name="Nascimento L."/>
            <person name="Zutavern T."/>
            <person name="Miller B."/>
            <person name="Ambroise C."/>
            <person name="Muller S."/>
            <person name="Spooner W."/>
            <person name="Narechania A."/>
            <person name="Ren L."/>
            <person name="Wei S."/>
            <person name="Kumari S."/>
            <person name="Faga B."/>
            <person name="Levy M.J."/>
            <person name="McMahan L."/>
            <person name="Van Buren P."/>
            <person name="Vaughn M.W."/>
            <person name="Ying K."/>
            <person name="Yeh C.-T."/>
            <person name="Emrich S.J."/>
            <person name="Jia Y."/>
            <person name="Kalyanaraman A."/>
            <person name="Hsia A.-P."/>
            <person name="Barbazuk W.B."/>
            <person name="Baucom R.S."/>
            <person name="Brutnell T.P."/>
            <person name="Carpita N.C."/>
            <person name="Chaparro C."/>
            <person name="Chia J.-M."/>
            <person name="Deragon J.-M."/>
            <person name="Estill J.C."/>
            <person name="Fu Y."/>
            <person name="Jeddeloh J.A."/>
            <person name="Han Y."/>
            <person name="Lee H."/>
            <person name="Li P."/>
            <person name="Lisch D.R."/>
            <person name="Liu S."/>
            <person name="Liu Z."/>
            <person name="Nagel D.H."/>
            <person name="McCann M.C."/>
            <person name="SanMiguel P."/>
            <person name="Myers A.M."/>
            <person name="Nettleton D."/>
            <person name="Nguyen J."/>
            <person name="Penning B.W."/>
            <person name="Ponnala L."/>
            <person name="Schneider K.L."/>
            <person name="Schwartz D.C."/>
            <person name="Sharma A."/>
            <person name="Soderlund C."/>
            <person name="Springer N.M."/>
            <person name="Sun Q."/>
            <person name="Wang H."/>
            <person name="Waterman M."/>
            <person name="Westerman R."/>
            <person name="Wolfgruber T.K."/>
            <person name="Yang L."/>
            <person name="Yu Y."/>
            <person name="Zhang L."/>
            <person name="Zhou S."/>
            <person name="Zhu Q."/>
            <person name="Bennetzen J.L."/>
            <person name="Dawe R.K."/>
            <person name="Jiang J."/>
            <person name="Jiang N."/>
            <person name="Presting G.G."/>
            <person name="Wessler S.R."/>
            <person name="Aluru S."/>
            <person name="Martienssen R.A."/>
            <person name="Clifton S.W."/>
            <person name="McCombie W.R."/>
            <person name="Wing R.A."/>
            <person name="Wilson R.K."/>
        </authorList>
    </citation>
    <scope>NUCLEOTIDE SEQUENCE [LARGE SCALE GENOMIC DNA]</scope>
    <source>
        <strain evidence="10">cv. B73</strain>
    </source>
</reference>
<dbReference type="GO" id="GO:0009451">
    <property type="term" value="P:RNA modification"/>
    <property type="evidence" value="ECO:0000318"/>
    <property type="project" value="GO_Central"/>
</dbReference>
<evidence type="ECO:0000256" key="4">
    <source>
        <dbReference type="ARBA" id="ARBA00022640"/>
    </source>
</evidence>
<dbReference type="FunFam" id="1.25.40.10:FF:000496">
    <property type="entry name" value="Pentatricopeptide repeat-containing protein chloroplastic"/>
    <property type="match status" value="1"/>
</dbReference>
<reference evidence="9" key="3">
    <citation type="submission" date="2021-05" db="UniProtKB">
        <authorList>
            <consortium name="EnsemblPlants"/>
        </authorList>
    </citation>
    <scope>IDENTIFICATION</scope>
    <source>
        <strain evidence="9">cv. B73</strain>
    </source>
</reference>
<feature type="repeat" description="PPR" evidence="7">
    <location>
        <begin position="446"/>
        <end position="480"/>
    </location>
</feature>
<comment type="similarity">
    <text evidence="2">Belongs to the PPR family. PCMP-H subfamily.</text>
</comment>
<dbReference type="Gene3D" id="1.25.40.10">
    <property type="entry name" value="Tetratricopeptide repeat domain"/>
    <property type="match status" value="6"/>
</dbReference>
<dbReference type="GO" id="GO:0003729">
    <property type="term" value="F:mRNA binding"/>
    <property type="evidence" value="ECO:0007669"/>
    <property type="project" value="EnsemblPlants"/>
</dbReference>
<dbReference type="Proteomes" id="UP000007305">
    <property type="component" value="Chromosome 10"/>
</dbReference>
<dbReference type="EnsemblPlants" id="Zm00001eb424590_T001">
    <property type="protein sequence ID" value="Zm00001eb424590_P001"/>
    <property type="gene ID" value="Zm00001eb424590"/>
</dbReference>
<proteinExistence type="evidence at protein level"/>
<dbReference type="GO" id="GO:0008270">
    <property type="term" value="F:zinc ion binding"/>
    <property type="evidence" value="ECO:0007669"/>
    <property type="project" value="InterPro"/>
</dbReference>
<reference evidence="9" key="2">
    <citation type="submission" date="2019-07" db="EMBL/GenBank/DDBJ databases">
        <authorList>
            <person name="Seetharam A."/>
            <person name="Woodhouse M."/>
            <person name="Cannon E."/>
        </authorList>
    </citation>
    <scope>NUCLEOTIDE SEQUENCE [LARGE SCALE GENOMIC DNA]</scope>
    <source>
        <strain evidence="9">cv. B73</strain>
    </source>
</reference>
<keyword evidence="10" id="KW-1185">Reference proteome</keyword>
<dbReference type="InterPro" id="IPR046960">
    <property type="entry name" value="PPR_At4g14850-like_plant"/>
</dbReference>
<dbReference type="NCBIfam" id="TIGR00756">
    <property type="entry name" value="PPR"/>
    <property type="match status" value="5"/>
</dbReference>
<comment type="subcellular location">
    <subcellularLocation>
        <location evidence="1">Plastid</location>
        <location evidence="1">Chloroplast</location>
    </subcellularLocation>
</comment>
<feature type="repeat" description="PPR" evidence="7">
    <location>
        <begin position="345"/>
        <end position="379"/>
    </location>
</feature>
<dbReference type="Pfam" id="PF14432">
    <property type="entry name" value="DYW_deaminase"/>
    <property type="match status" value="1"/>
</dbReference>
<dbReference type="FunFam" id="1.25.40.10:FF:000417">
    <property type="entry name" value="Pentatricopeptide repeat-containing protein At4g38010"/>
    <property type="match status" value="1"/>
</dbReference>
<dbReference type="InterPro" id="IPR032867">
    <property type="entry name" value="DYW_dom"/>
</dbReference>
<name>A0A804UML9_MAIZE</name>
<dbReference type="PROSITE" id="PS51375">
    <property type="entry name" value="PPR"/>
    <property type="match status" value="6"/>
</dbReference>
<dbReference type="InterPro" id="IPR011990">
    <property type="entry name" value="TPR-like_helical_dom_sf"/>
</dbReference>
<dbReference type="Pfam" id="PF13041">
    <property type="entry name" value="PPR_2"/>
    <property type="match status" value="3"/>
</dbReference>
<dbReference type="FunFam" id="1.25.40.10:FF:000341">
    <property type="entry name" value="Pentatricopeptide repeat-containing protein chloroplastic"/>
    <property type="match status" value="1"/>
</dbReference>
<keyword evidence="3" id="KW-0150">Chloroplast</keyword>
<dbReference type="Gramene" id="Zm00001eb424590_T001">
    <property type="protein sequence ID" value="Zm00001eb424590_P001"/>
    <property type="gene ID" value="Zm00001eb424590"/>
</dbReference>
<evidence type="ECO:0000256" key="1">
    <source>
        <dbReference type="ARBA" id="ARBA00004229"/>
    </source>
</evidence>
<evidence type="ECO:0000256" key="6">
    <source>
        <dbReference type="ARBA" id="ARBA00022946"/>
    </source>
</evidence>
<keyword evidence="4" id="KW-0934">Plastid</keyword>
<evidence type="ECO:0000256" key="3">
    <source>
        <dbReference type="ARBA" id="ARBA00022528"/>
    </source>
</evidence>
<dbReference type="GO" id="GO:0003723">
    <property type="term" value="F:RNA binding"/>
    <property type="evidence" value="ECO:0000318"/>
    <property type="project" value="GO_Central"/>
</dbReference>
<protein>
    <recommendedName>
        <fullName evidence="8">DYW domain-containing protein</fullName>
    </recommendedName>
</protein>
<evidence type="ECO:0000256" key="5">
    <source>
        <dbReference type="ARBA" id="ARBA00022737"/>
    </source>
</evidence>
<evidence type="ECO:0000256" key="2">
    <source>
        <dbReference type="ARBA" id="ARBA00006643"/>
    </source>
</evidence>
<organism evidence="9 10">
    <name type="scientific">Zea mays</name>
    <name type="common">Maize</name>
    <dbReference type="NCBI Taxonomy" id="4577"/>
    <lineage>
        <taxon>Eukaryota</taxon>
        <taxon>Viridiplantae</taxon>
        <taxon>Streptophyta</taxon>
        <taxon>Embryophyta</taxon>
        <taxon>Tracheophyta</taxon>
        <taxon>Spermatophyta</taxon>
        <taxon>Magnoliopsida</taxon>
        <taxon>Liliopsida</taxon>
        <taxon>Poales</taxon>
        <taxon>Poaceae</taxon>
        <taxon>PACMAD clade</taxon>
        <taxon>Panicoideae</taxon>
        <taxon>Andropogonodae</taxon>
        <taxon>Andropogoneae</taxon>
        <taxon>Tripsacinae</taxon>
        <taxon>Zea</taxon>
    </lineage>
</organism>
<dbReference type="SUPFAM" id="SSF48452">
    <property type="entry name" value="TPR-like"/>
    <property type="match status" value="3"/>
</dbReference>
<dbReference type="GO" id="GO:0031425">
    <property type="term" value="P:chloroplast RNA processing"/>
    <property type="evidence" value="ECO:0007669"/>
    <property type="project" value="EnsemblPlants"/>
</dbReference>
<feature type="domain" description="DYW" evidence="8">
    <location>
        <begin position="863"/>
        <end position="955"/>
    </location>
</feature>
<feature type="repeat" description="PPR" evidence="7">
    <location>
        <begin position="546"/>
        <end position="580"/>
    </location>
</feature>
<dbReference type="GO" id="GO:0009507">
    <property type="term" value="C:chloroplast"/>
    <property type="evidence" value="ECO:0007669"/>
    <property type="project" value="UniProtKB-SubCell"/>
</dbReference>
<dbReference type="Pfam" id="PF01535">
    <property type="entry name" value="PPR"/>
    <property type="match status" value="7"/>
</dbReference>
<dbReference type="Pfam" id="PF20431">
    <property type="entry name" value="E_motif"/>
    <property type="match status" value="1"/>
</dbReference>
<dbReference type="FunFam" id="1.25.40.10:FF:000690">
    <property type="entry name" value="Pentatricopeptide repeat-containing protein"/>
    <property type="match status" value="1"/>
</dbReference>
<evidence type="ECO:0000256" key="7">
    <source>
        <dbReference type="PROSITE-ProRule" id="PRU00708"/>
    </source>
</evidence>
<dbReference type="InterPro" id="IPR002885">
    <property type="entry name" value="PPR_rpt"/>
</dbReference>
<keyword evidence="5" id="KW-0677">Repeat</keyword>
<feature type="repeat" description="PPR" evidence="7">
    <location>
        <begin position="245"/>
        <end position="279"/>
    </location>
</feature>
<keyword evidence="6" id="KW-0809">Transit peptide</keyword>
<evidence type="ECO:0000313" key="9">
    <source>
        <dbReference type="EnsemblPlants" id="Zm00001eb424590_P001"/>
    </source>
</evidence>
<dbReference type="PANTHER" id="PTHR47926">
    <property type="entry name" value="PENTATRICOPEPTIDE REPEAT-CONTAINING PROTEIN"/>
    <property type="match status" value="1"/>
</dbReference>
<keyword evidence="11" id="KW-1267">Proteomics identification</keyword>
<feature type="repeat" description="PPR" evidence="7">
    <location>
        <begin position="139"/>
        <end position="169"/>
    </location>
</feature>
<accession>A0A804UML9</accession>
<evidence type="ECO:0000259" key="8">
    <source>
        <dbReference type="Pfam" id="PF14432"/>
    </source>
</evidence>
<dbReference type="InterPro" id="IPR046848">
    <property type="entry name" value="E_motif"/>
</dbReference>
<dbReference type="FunFam" id="1.25.40.10:FF:000073">
    <property type="entry name" value="Pentatricopeptide repeat-containing protein chloroplastic"/>
    <property type="match status" value="1"/>
</dbReference>
<feature type="repeat" description="PPR" evidence="7">
    <location>
        <begin position="647"/>
        <end position="681"/>
    </location>
</feature>
<evidence type="ECO:0007829" key="11">
    <source>
        <dbReference type="PeptideAtlas" id="A0A804UML9"/>
    </source>
</evidence>
<evidence type="ECO:0000313" key="10">
    <source>
        <dbReference type="Proteomes" id="UP000007305"/>
    </source>
</evidence>
<dbReference type="InParanoid" id="A0A804UML9"/>
<sequence length="955" mass="105205">MSVRLPGASKPATAMATIALPSPPLPHRTIPPVAPSVSPPNSASASLKRLCKEGDLRQALRQLTTRAPPAREHYGWVLDLVAARRAAAEGRQVHAHAVTTGSLNEDDDGFLATKLVFMYGRCGRVDDARRLFNGMPARTVFSWNALVGAYLSSGSAGEAMRVYGAMRASAAPGSAPDGCTLASVLKACGAEGDGRCGGEVHGLAVKVGLDKSTLVANALIGMYAKCGLLDSALRVFEWLQQDARDVASWNSVVSGCVQNGRTLEALALFRGMQSAGFPMNSYTSVAVLQVCAELGLLSLGRELHAALLKCGSELNIQCNALLVMYAKYGRVDSALRVFGQIAEKDYISWNSMLSCYVQNSFYAEAIDFFGEMLQHGFQPDHACVVSLSSALGHLSRLNNGREFHAYAIKQRLHTDLQVGNTLMDMYIKCGSIECSAKVFESMGIRDHISWTTILACFAQSSRHSEALEMILELQKEGIMVDSMMIGSILETCCGLKSISLLKQVHCYAIRNGLLDLILENRLIDIYGECGEFDHSLNLFQRVEKKDIVSWTSMINCCTNNGRLNGAVFLFTEMQKANIQPDSVALVSILVAIAGLSSLTKGKQVHGFLIRRNFPIEGPVVSSLVDMYSGCGSMNYAIRVFERAKCKDVVLWTAMINATGMHGHGKQAIDLFKRMLQTGLTPDHVSFLALLYACSHSKLVEEGKHYLDIMVSKYRLKPWQEHYACVVDILGRSGQTEEAYEFIKTMPMDPKSAVWCALLGACRVHRNYGLAVVAANKLLELEPDNPGNYILVSNVFAEMGKWNNAKETRTRMAERGLRKNPACSWIEIGNNIHTFTSGDYCHRDSEAIHLKLSEITEMLRREGGYVEDTRFVLHDTSEEEKIDMLHKHSERIAIAFGLISTRPGMPIRIAKNLRVCGDCHEFTKLVSKLFERDIVVRDANRFHHFSGGSCSCEDFW</sequence>